<comment type="caution">
    <text evidence="2">The sequence shown here is derived from an EMBL/GenBank/DDBJ whole genome shotgun (WGS) entry which is preliminary data.</text>
</comment>
<gene>
    <name evidence="2" type="ORF">DWV05_09120</name>
</gene>
<dbReference type="EMBL" id="QRAY01000020">
    <property type="protein sequence ID" value="RDS58824.1"/>
    <property type="molecule type" value="Genomic_DNA"/>
</dbReference>
<keyword evidence="1" id="KW-0175">Coiled coil</keyword>
<protein>
    <submittedName>
        <fullName evidence="2">Uncharacterized protein</fullName>
    </submittedName>
</protein>
<evidence type="ECO:0000256" key="1">
    <source>
        <dbReference type="SAM" id="Coils"/>
    </source>
</evidence>
<feature type="coiled-coil region" evidence="1">
    <location>
        <begin position="3"/>
        <end position="37"/>
    </location>
</feature>
<organism evidence="2 3">
    <name type="scientific">Weissella thailandensis</name>
    <dbReference type="NCBI Taxonomy" id="89061"/>
    <lineage>
        <taxon>Bacteria</taxon>
        <taxon>Bacillati</taxon>
        <taxon>Bacillota</taxon>
        <taxon>Bacilli</taxon>
        <taxon>Lactobacillales</taxon>
        <taxon>Lactobacillaceae</taxon>
        <taxon>Weissella</taxon>
    </lineage>
</organism>
<sequence length="84" mass="9232">MVSKKLAMRLDKKQTELANAEAKVKVLKGEVAELKQQVQLELVKKLQDNLHTDDLGTIEQFIAQVAPTDTTTSTTADGGELDDH</sequence>
<keyword evidence="3" id="KW-1185">Reference proteome</keyword>
<reference evidence="2 3" key="1">
    <citation type="submission" date="2018-07" db="EMBL/GenBank/DDBJ databases">
        <title>Genome-based reclassification of Weissella jogaejeotgali as Weissella thailandensis.</title>
        <authorList>
            <person name="Chun J."/>
            <person name="Kim B.-Y."/>
            <person name="Kwak M.-J."/>
        </authorList>
    </citation>
    <scope>NUCLEOTIDE SEQUENCE [LARGE SCALE GENOMIC DNA]</scope>
    <source>
        <strain evidence="2 3">KCTC 3751</strain>
    </source>
</reference>
<accession>A0ABX9I5R0</accession>
<name>A0ABX9I5R0_9LACO</name>
<dbReference type="Proteomes" id="UP000254492">
    <property type="component" value="Unassembled WGS sequence"/>
</dbReference>
<proteinExistence type="predicted"/>
<evidence type="ECO:0000313" key="3">
    <source>
        <dbReference type="Proteomes" id="UP000254492"/>
    </source>
</evidence>
<dbReference type="RefSeq" id="WP_115471613.1">
    <property type="nucleotide sequence ID" value="NZ_BJEC01000001.1"/>
</dbReference>
<evidence type="ECO:0000313" key="2">
    <source>
        <dbReference type="EMBL" id="RDS58824.1"/>
    </source>
</evidence>